<organism evidence="2 3">
    <name type="scientific">Roseomonas haemaphysalidis</name>
    <dbReference type="NCBI Taxonomy" id="2768162"/>
    <lineage>
        <taxon>Bacteria</taxon>
        <taxon>Pseudomonadati</taxon>
        <taxon>Pseudomonadota</taxon>
        <taxon>Alphaproteobacteria</taxon>
        <taxon>Acetobacterales</taxon>
        <taxon>Roseomonadaceae</taxon>
        <taxon>Roseomonas</taxon>
    </lineage>
</organism>
<keyword evidence="3" id="KW-1185">Reference proteome</keyword>
<dbReference type="InterPro" id="IPR016040">
    <property type="entry name" value="NAD(P)-bd_dom"/>
</dbReference>
<dbReference type="RefSeq" id="WP_207419072.1">
    <property type="nucleotide sequence ID" value="NZ_CP061177.1"/>
</dbReference>
<proteinExistence type="predicted"/>
<name>A0ABS3KTW5_9PROT</name>
<dbReference type="Gene3D" id="3.90.25.10">
    <property type="entry name" value="UDP-galactose 4-epimerase, domain 1"/>
    <property type="match status" value="1"/>
</dbReference>
<gene>
    <name evidence="2" type="ORF">IAI61_17760</name>
</gene>
<protein>
    <submittedName>
        <fullName evidence="2">GDP-mannose 4,6-dehydratase</fullName>
    </submittedName>
</protein>
<comment type="caution">
    <text evidence="2">The sequence shown here is derived from an EMBL/GenBank/DDBJ whole genome shotgun (WGS) entry which is preliminary data.</text>
</comment>
<evidence type="ECO:0000313" key="3">
    <source>
        <dbReference type="Proteomes" id="UP001518989"/>
    </source>
</evidence>
<reference evidence="2 3" key="1">
    <citation type="submission" date="2020-09" db="EMBL/GenBank/DDBJ databases">
        <title>Roseomonas.</title>
        <authorList>
            <person name="Zhu W."/>
        </authorList>
    </citation>
    <scope>NUCLEOTIDE SEQUENCE [LARGE SCALE GENOMIC DNA]</scope>
    <source>
        <strain evidence="2 3">573</strain>
    </source>
</reference>
<feature type="domain" description="NAD(P)-binding" evidence="1">
    <location>
        <begin position="9"/>
        <end position="307"/>
    </location>
</feature>
<dbReference type="InterPro" id="IPR036291">
    <property type="entry name" value="NAD(P)-bd_dom_sf"/>
</dbReference>
<dbReference type="Proteomes" id="UP001518989">
    <property type="component" value="Unassembled WGS sequence"/>
</dbReference>
<evidence type="ECO:0000313" key="2">
    <source>
        <dbReference type="EMBL" id="MBO1080891.1"/>
    </source>
</evidence>
<dbReference type="Gene3D" id="3.40.50.720">
    <property type="entry name" value="NAD(P)-binding Rossmann-like Domain"/>
    <property type="match status" value="1"/>
</dbReference>
<accession>A0ABS3KTW5</accession>
<dbReference type="Pfam" id="PF16363">
    <property type="entry name" value="GDP_Man_Dehyd"/>
    <property type="match status" value="1"/>
</dbReference>
<dbReference type="SUPFAM" id="SSF51735">
    <property type="entry name" value="NAD(P)-binding Rossmann-fold domains"/>
    <property type="match status" value="1"/>
</dbReference>
<dbReference type="PANTHER" id="PTHR43000">
    <property type="entry name" value="DTDP-D-GLUCOSE 4,6-DEHYDRATASE-RELATED"/>
    <property type="match status" value="1"/>
</dbReference>
<evidence type="ECO:0000259" key="1">
    <source>
        <dbReference type="Pfam" id="PF16363"/>
    </source>
</evidence>
<sequence length="323" mass="34557">MAFVPRRILVTGASGFVGQHLLRQLRRDFPGAMLVAAERGTDCPGADQVLPMDLERPEAMDALVRNAAPDAILHLAAQAAVGEAFANPGRTWRLNLLGTLALADAALAHAPAAPFLFASSAEVYGLTFRDREAPLDEDAPMRPANPYAASKAACDIALGEMALRGLRVLRLRPSNHAGAGQGEGFVVSAFARQVALIEAGRQEPVMRVGALDRWRDFLDVSDVCAAYSLVLRESDRLEAGAVFNIASGEAQRIGDVLQALLDRSGASVTVREDAARLRPTDVPRTVGNARRLRDTLGWAPRIGWDATLDAVLADWRQRVAAGA</sequence>
<dbReference type="EMBL" id="JACTNG010000011">
    <property type="protein sequence ID" value="MBO1080891.1"/>
    <property type="molecule type" value="Genomic_DNA"/>
</dbReference>